<evidence type="ECO:0000313" key="3">
    <source>
        <dbReference type="Proteomes" id="UP000007879"/>
    </source>
</evidence>
<evidence type="ECO:0008006" key="4">
    <source>
        <dbReference type="Google" id="ProtNLM"/>
    </source>
</evidence>
<dbReference type="Proteomes" id="UP000007879">
    <property type="component" value="Unassembled WGS sequence"/>
</dbReference>
<dbReference type="InterPro" id="IPR044661">
    <property type="entry name" value="MED15a/b/c-like"/>
</dbReference>
<dbReference type="InterPro" id="IPR011029">
    <property type="entry name" value="DEATH-like_dom_sf"/>
</dbReference>
<reference evidence="3" key="1">
    <citation type="journal article" date="2010" name="Nature">
        <title>The Amphimedon queenslandica genome and the evolution of animal complexity.</title>
        <authorList>
            <person name="Srivastava M."/>
            <person name="Simakov O."/>
            <person name="Chapman J."/>
            <person name="Fahey B."/>
            <person name="Gauthier M.E."/>
            <person name="Mitros T."/>
            <person name="Richards G.S."/>
            <person name="Conaco C."/>
            <person name="Dacre M."/>
            <person name="Hellsten U."/>
            <person name="Larroux C."/>
            <person name="Putnam N.H."/>
            <person name="Stanke M."/>
            <person name="Adamska M."/>
            <person name="Darling A."/>
            <person name="Degnan S.M."/>
            <person name="Oakley T.H."/>
            <person name="Plachetzki D.C."/>
            <person name="Zhai Y."/>
            <person name="Adamski M."/>
            <person name="Calcino A."/>
            <person name="Cummins S.F."/>
            <person name="Goodstein D.M."/>
            <person name="Harris C."/>
            <person name="Jackson D.J."/>
            <person name="Leys S.P."/>
            <person name="Shu S."/>
            <person name="Woodcroft B.J."/>
            <person name="Vervoort M."/>
            <person name="Kosik K.S."/>
            <person name="Manning G."/>
            <person name="Degnan B.M."/>
            <person name="Rokhsar D.S."/>
        </authorList>
    </citation>
    <scope>NUCLEOTIDE SEQUENCE [LARGE SCALE GENOMIC DNA]</scope>
</reference>
<feature type="compositionally biased region" description="Low complexity" evidence="1">
    <location>
        <begin position="222"/>
        <end position="314"/>
    </location>
</feature>
<dbReference type="RefSeq" id="XP_019858926.1">
    <property type="nucleotide sequence ID" value="XM_020003367.1"/>
</dbReference>
<dbReference type="GeneID" id="109587128"/>
<dbReference type="EnsemblMetazoa" id="XM_020003367.1">
    <property type="protein sequence ID" value="XP_019858926.1"/>
    <property type="gene ID" value="LOC109587128"/>
</dbReference>
<sequence>MVDGSANKSSHREGNEASEIYTIFTSRPTSGSSEQSDDSNDIMSSKLAEMRQEQKKLNQIITDLRAKVSDNDLHIAKLVKERQETVPKIGVQEESLLPSETVEAAVVALVGGQFVFPKNTVLVSAVYAVSVSKSLLKPLRLEIEHCIDLKGQQGLTRFLKFAIAPVSTPSLPYQFSIVEGGEFSSNSGYGSIERTKFCLVCIVGLIMVTIGGGPTGGGGAGQQQQQLVQHQVAGGQDHQQQAAGGQDQQQQLAGGQDQQQAAGGQDQQQAAGGQDQQQQAAGGQDQQQAAGGQDQLQQAAGGQDQQQQAAGGQDQQQQVLKVKQLLPEEATFVPDTASSSTGKEVSTGVLEAAAYAGLFFYNDYENLVTFTAAKDLNALLEFIKKDYPHARRGQNIYFRFQSDDGYIELIFNDPQKKQFTDGWTVMPHFMPCRLNRFDIKCFGEANYPLPPSCLISVYASSGAVPTLHYSVPLDGVADPKTLFITRALKTTPPSTNHHPTTSSSNVVHESTSVPEASTFRSDLAYTVMTECTGMIKERLDLNTLVDKLLEKRMINEREKTKVLDERRGLTANQRMDELLSLVKASIREDGEDFGLFLEIIKQENTRRADRLAQTLLDNYKRLL</sequence>
<keyword evidence="3" id="KW-1185">Reference proteome</keyword>
<dbReference type="Gene3D" id="1.10.533.10">
    <property type="entry name" value="Death Domain, Fas"/>
    <property type="match status" value="1"/>
</dbReference>
<feature type="compositionally biased region" description="Polar residues" evidence="1">
    <location>
        <begin position="23"/>
        <end position="34"/>
    </location>
</feature>
<dbReference type="GO" id="GO:0003713">
    <property type="term" value="F:transcription coactivator activity"/>
    <property type="evidence" value="ECO:0007669"/>
    <property type="project" value="InterPro"/>
</dbReference>
<dbReference type="GO" id="GO:0031490">
    <property type="term" value="F:chromatin DNA binding"/>
    <property type="evidence" value="ECO:0007669"/>
    <property type="project" value="InterPro"/>
</dbReference>
<reference evidence="2" key="2">
    <citation type="submission" date="2024-06" db="UniProtKB">
        <authorList>
            <consortium name="EnsemblMetazoa"/>
        </authorList>
    </citation>
    <scope>IDENTIFICATION</scope>
</reference>
<feature type="region of interest" description="Disordered" evidence="1">
    <location>
        <begin position="215"/>
        <end position="314"/>
    </location>
</feature>
<feature type="region of interest" description="Disordered" evidence="1">
    <location>
        <begin position="1"/>
        <end position="42"/>
    </location>
</feature>
<name>A0AAN0JQ33_AMPQE</name>
<organism evidence="2 3">
    <name type="scientific">Amphimedon queenslandica</name>
    <name type="common">Sponge</name>
    <dbReference type="NCBI Taxonomy" id="400682"/>
    <lineage>
        <taxon>Eukaryota</taxon>
        <taxon>Metazoa</taxon>
        <taxon>Porifera</taxon>
        <taxon>Demospongiae</taxon>
        <taxon>Heteroscleromorpha</taxon>
        <taxon>Haplosclerida</taxon>
        <taxon>Niphatidae</taxon>
        <taxon>Amphimedon</taxon>
    </lineage>
</organism>
<dbReference type="PANTHER" id="PTHR33137">
    <property type="entry name" value="MEDIATOR OF RNA POLYMERASE II TRANSCRIPTION SUBUNIT 15A-RELATED"/>
    <property type="match status" value="1"/>
</dbReference>
<feature type="region of interest" description="Disordered" evidence="1">
    <location>
        <begin position="490"/>
        <end position="511"/>
    </location>
</feature>
<evidence type="ECO:0000313" key="2">
    <source>
        <dbReference type="EnsemblMetazoa" id="XP_019858926.1"/>
    </source>
</evidence>
<protein>
    <recommendedName>
        <fullName evidence="4">CARD domain-containing protein</fullName>
    </recommendedName>
</protein>
<proteinExistence type="predicted"/>
<accession>A0AAN0JQ33</accession>
<evidence type="ECO:0000256" key="1">
    <source>
        <dbReference type="SAM" id="MobiDB-lite"/>
    </source>
</evidence>
<feature type="compositionally biased region" description="Low complexity" evidence="1">
    <location>
        <begin position="490"/>
        <end position="505"/>
    </location>
</feature>
<dbReference type="AlphaFoldDB" id="A0AAN0JQ33"/>
<dbReference type="KEGG" id="aqu:109587128"/>
<dbReference type="PANTHER" id="PTHR33137:SF4">
    <property type="entry name" value="MEDIATOR OF RNA POLYMERASE II TRANSCRIPTION SUBUNIT 15A-RELATED"/>
    <property type="match status" value="1"/>
</dbReference>